<evidence type="ECO:0000259" key="13">
    <source>
        <dbReference type="PROSITE" id="PS51918"/>
    </source>
</evidence>
<comment type="catalytic activity">
    <reaction evidence="11 12">
        <text>GTP + AH2 + S-adenosyl-L-methionine = (8S)-3',8-cyclo-7,8-dihydroguanosine 5'-triphosphate + 5'-deoxyadenosine + L-methionine + A + H(+)</text>
        <dbReference type="Rhea" id="RHEA:49576"/>
        <dbReference type="ChEBI" id="CHEBI:13193"/>
        <dbReference type="ChEBI" id="CHEBI:15378"/>
        <dbReference type="ChEBI" id="CHEBI:17319"/>
        <dbReference type="ChEBI" id="CHEBI:17499"/>
        <dbReference type="ChEBI" id="CHEBI:37565"/>
        <dbReference type="ChEBI" id="CHEBI:57844"/>
        <dbReference type="ChEBI" id="CHEBI:59789"/>
        <dbReference type="ChEBI" id="CHEBI:131766"/>
        <dbReference type="EC" id="4.1.99.22"/>
    </reaction>
</comment>
<dbReference type="RefSeq" id="WP_076343845.1">
    <property type="nucleotide sequence ID" value="NZ_CP019082.1"/>
</dbReference>
<evidence type="ECO:0000256" key="3">
    <source>
        <dbReference type="ARBA" id="ARBA00022691"/>
    </source>
</evidence>
<evidence type="ECO:0000256" key="2">
    <source>
        <dbReference type="ARBA" id="ARBA00022485"/>
    </source>
</evidence>
<evidence type="ECO:0000256" key="1">
    <source>
        <dbReference type="ARBA" id="ARBA00012167"/>
    </source>
</evidence>
<evidence type="ECO:0000313" key="14">
    <source>
        <dbReference type="EMBL" id="APW59703.1"/>
    </source>
</evidence>
<feature type="binding site" evidence="12">
    <location>
        <begin position="265"/>
        <end position="267"/>
    </location>
    <ligand>
        <name>GTP</name>
        <dbReference type="ChEBI" id="CHEBI:37565"/>
    </ligand>
</feature>
<dbReference type="InterPro" id="IPR006638">
    <property type="entry name" value="Elp3/MiaA/NifB-like_rSAM"/>
</dbReference>
<dbReference type="OrthoDB" id="9763993at2"/>
<feature type="binding site" evidence="12">
    <location>
        <position position="195"/>
    </location>
    <ligand>
        <name>S-adenosyl-L-methionine</name>
        <dbReference type="ChEBI" id="CHEBI:59789"/>
    </ligand>
</feature>
<proteinExistence type="inferred from homology"/>
<dbReference type="InterPro" id="IPR010505">
    <property type="entry name" value="MoaA_twitch"/>
</dbReference>
<feature type="binding site" evidence="12">
    <location>
        <position position="161"/>
    </location>
    <ligand>
        <name>GTP</name>
        <dbReference type="ChEBI" id="CHEBI:37565"/>
    </ligand>
</feature>
<evidence type="ECO:0000256" key="5">
    <source>
        <dbReference type="ARBA" id="ARBA00022741"/>
    </source>
</evidence>
<dbReference type="GO" id="GO:0006777">
    <property type="term" value="P:Mo-molybdopterin cofactor biosynthetic process"/>
    <property type="evidence" value="ECO:0007669"/>
    <property type="project" value="UniProtKB-UniRule"/>
</dbReference>
<keyword evidence="3 12" id="KW-0949">S-adenosyl-L-methionine</keyword>
<reference evidence="15" key="1">
    <citation type="submission" date="2016-12" db="EMBL/GenBank/DDBJ databases">
        <title>Comparative genomics of four Isosphaeraceae planctomycetes: a common pool of plasmids and glycoside hydrolase genes.</title>
        <authorList>
            <person name="Ivanova A."/>
        </authorList>
    </citation>
    <scope>NUCLEOTIDE SEQUENCE [LARGE SCALE GENOMIC DNA]</scope>
    <source>
        <strain evidence="15">PX4</strain>
    </source>
</reference>
<dbReference type="SUPFAM" id="SSF102114">
    <property type="entry name" value="Radical SAM enzymes"/>
    <property type="match status" value="1"/>
</dbReference>
<dbReference type="PROSITE" id="PS01305">
    <property type="entry name" value="MOAA_NIFB_PQQE"/>
    <property type="match status" value="1"/>
</dbReference>
<dbReference type="HAMAP" id="MF_01225_B">
    <property type="entry name" value="MoaA_B"/>
    <property type="match status" value="1"/>
</dbReference>
<feature type="binding site" evidence="12">
    <location>
        <position position="100"/>
    </location>
    <ligand>
        <name>GTP</name>
        <dbReference type="ChEBI" id="CHEBI:37565"/>
    </ligand>
</feature>
<feature type="binding site" evidence="12">
    <location>
        <position position="124"/>
    </location>
    <ligand>
        <name>S-adenosyl-L-methionine</name>
        <dbReference type="ChEBI" id="CHEBI:59789"/>
    </ligand>
</feature>
<dbReference type="InterPro" id="IPR013483">
    <property type="entry name" value="MoaA"/>
</dbReference>
<evidence type="ECO:0000256" key="12">
    <source>
        <dbReference type="HAMAP-Rule" id="MF_01225"/>
    </source>
</evidence>
<feature type="binding site" evidence="12">
    <location>
        <position position="69"/>
    </location>
    <ligand>
        <name>GTP</name>
        <dbReference type="ChEBI" id="CHEBI:37565"/>
    </ligand>
</feature>
<dbReference type="GO" id="GO:0051539">
    <property type="term" value="F:4 iron, 4 sulfur cluster binding"/>
    <property type="evidence" value="ECO:0007669"/>
    <property type="project" value="UniProtKB-UniRule"/>
</dbReference>
<dbReference type="EMBL" id="CP019082">
    <property type="protein sequence ID" value="APW59703.1"/>
    <property type="molecule type" value="Genomic_DNA"/>
</dbReference>
<comment type="pathway">
    <text evidence="12">Cofactor biosynthesis; molybdopterin biosynthesis.</text>
</comment>
<evidence type="ECO:0000256" key="7">
    <source>
        <dbReference type="ARBA" id="ARBA00023014"/>
    </source>
</evidence>
<dbReference type="AlphaFoldDB" id="A0A1U7CLE5"/>
<feature type="binding site" evidence="12">
    <location>
        <position position="33"/>
    </location>
    <ligand>
        <name>S-adenosyl-L-methionine</name>
        <dbReference type="ChEBI" id="CHEBI:59789"/>
    </ligand>
</feature>
<evidence type="ECO:0000256" key="6">
    <source>
        <dbReference type="ARBA" id="ARBA00023004"/>
    </source>
</evidence>
<keyword evidence="15" id="KW-1185">Reference proteome</keyword>
<dbReference type="SFLD" id="SFLDG01067">
    <property type="entry name" value="SPASM/twitch_domain_containing"/>
    <property type="match status" value="1"/>
</dbReference>
<comment type="similarity">
    <text evidence="12">Belongs to the radical SAM superfamily. MoaA family.</text>
</comment>
<keyword evidence="6 12" id="KW-0408">Iron</keyword>
<comment type="subunit">
    <text evidence="12">Monomer and homodimer.</text>
</comment>
<keyword evidence="4 12" id="KW-0479">Metal-binding</keyword>
<feature type="binding site" evidence="12">
    <location>
        <position position="27"/>
    </location>
    <ligand>
        <name>[4Fe-4S] cluster</name>
        <dbReference type="ChEBI" id="CHEBI:49883"/>
        <label>1</label>
        <note>4Fe-4S-S-AdoMet</note>
    </ligand>
</feature>
<dbReference type="InterPro" id="IPR000385">
    <property type="entry name" value="MoaA_NifB_PqqE_Fe-S-bd_CS"/>
</dbReference>
<dbReference type="InterPro" id="IPR013785">
    <property type="entry name" value="Aldolase_TIM"/>
</dbReference>
<dbReference type="InterPro" id="IPR058240">
    <property type="entry name" value="rSAM_sf"/>
</dbReference>
<dbReference type="PROSITE" id="PS51918">
    <property type="entry name" value="RADICAL_SAM"/>
    <property type="match status" value="1"/>
</dbReference>
<organism evidence="14 15">
    <name type="scientific">Paludisphaera borealis</name>
    <dbReference type="NCBI Taxonomy" id="1387353"/>
    <lineage>
        <taxon>Bacteria</taxon>
        <taxon>Pseudomonadati</taxon>
        <taxon>Planctomycetota</taxon>
        <taxon>Planctomycetia</taxon>
        <taxon>Isosphaerales</taxon>
        <taxon>Isosphaeraceae</taxon>
        <taxon>Paludisphaera</taxon>
    </lineage>
</organism>
<dbReference type="STRING" id="1387353.BSF38_01134"/>
<dbReference type="SFLD" id="SFLDS00029">
    <property type="entry name" value="Radical_SAM"/>
    <property type="match status" value="1"/>
</dbReference>
<keyword evidence="5 12" id="KW-0547">Nucleotide-binding</keyword>
<evidence type="ECO:0000313" key="15">
    <source>
        <dbReference type="Proteomes" id="UP000186309"/>
    </source>
</evidence>
<evidence type="ECO:0000256" key="10">
    <source>
        <dbReference type="ARBA" id="ARBA00023239"/>
    </source>
</evidence>
<dbReference type="PANTHER" id="PTHR22960">
    <property type="entry name" value="MOLYBDOPTERIN COFACTOR SYNTHESIS PROTEIN A"/>
    <property type="match status" value="1"/>
</dbReference>
<dbReference type="GO" id="GO:0046872">
    <property type="term" value="F:metal ion binding"/>
    <property type="evidence" value="ECO:0007669"/>
    <property type="project" value="UniProtKB-KW"/>
</dbReference>
<dbReference type="Proteomes" id="UP000186309">
    <property type="component" value="Chromosome"/>
</dbReference>
<gene>
    <name evidence="14" type="primary">moaA2</name>
    <name evidence="12" type="synonym">moaA</name>
    <name evidence="14" type="ORF">BSF38_01134</name>
</gene>
<dbReference type="InterPro" id="IPR007197">
    <property type="entry name" value="rSAM"/>
</dbReference>
<dbReference type="KEGG" id="pbor:BSF38_01134"/>
<feature type="binding site" evidence="12">
    <location>
        <position position="260"/>
    </location>
    <ligand>
        <name>[4Fe-4S] cluster</name>
        <dbReference type="ChEBI" id="CHEBI:49883"/>
        <label>2</label>
        <note>4Fe-4S-substrate</note>
    </ligand>
</feature>
<feature type="binding site" evidence="12">
    <location>
        <position position="263"/>
    </location>
    <ligand>
        <name>[4Fe-4S] cluster</name>
        <dbReference type="ChEBI" id="CHEBI:49883"/>
        <label>2</label>
        <note>4Fe-4S-substrate</note>
    </ligand>
</feature>
<feature type="domain" description="Radical SAM core" evidence="13">
    <location>
        <begin position="11"/>
        <end position="225"/>
    </location>
</feature>
<feature type="binding site" evidence="12">
    <location>
        <position position="73"/>
    </location>
    <ligand>
        <name>S-adenosyl-L-methionine</name>
        <dbReference type="ChEBI" id="CHEBI:59789"/>
    </ligand>
</feature>
<dbReference type="InterPro" id="IPR050105">
    <property type="entry name" value="MoCo_biosynth_MoaA/MoaC"/>
</dbReference>
<dbReference type="SMART" id="SM00729">
    <property type="entry name" value="Elp3"/>
    <property type="match status" value="1"/>
</dbReference>
<dbReference type="NCBIfam" id="TIGR02666">
    <property type="entry name" value="moaA"/>
    <property type="match status" value="1"/>
</dbReference>
<keyword evidence="10 12" id="KW-0456">Lyase</keyword>
<dbReference type="Pfam" id="PF04055">
    <property type="entry name" value="Radical_SAM"/>
    <property type="match status" value="1"/>
</dbReference>
<feature type="binding site" evidence="12">
    <location>
        <position position="31"/>
    </location>
    <ligand>
        <name>[4Fe-4S] cluster</name>
        <dbReference type="ChEBI" id="CHEBI:49883"/>
        <label>1</label>
        <note>4Fe-4S-S-AdoMet</note>
    </ligand>
</feature>
<dbReference type="CDD" id="cd21117">
    <property type="entry name" value="Twitch_MoaA"/>
    <property type="match status" value="1"/>
</dbReference>
<feature type="binding site" evidence="12">
    <location>
        <position position="34"/>
    </location>
    <ligand>
        <name>[4Fe-4S] cluster</name>
        <dbReference type="ChEBI" id="CHEBI:49883"/>
        <label>1</label>
        <note>4Fe-4S-S-AdoMet</note>
    </ligand>
</feature>
<dbReference type="SFLD" id="SFLDG01386">
    <property type="entry name" value="main_SPASM_domain-containing"/>
    <property type="match status" value="1"/>
</dbReference>
<dbReference type="InterPro" id="IPR040064">
    <property type="entry name" value="MoaA-like"/>
</dbReference>
<evidence type="ECO:0000256" key="11">
    <source>
        <dbReference type="ARBA" id="ARBA00048697"/>
    </source>
</evidence>
<accession>A0A1U7CLE5</accession>
<evidence type="ECO:0000256" key="8">
    <source>
        <dbReference type="ARBA" id="ARBA00023134"/>
    </source>
</evidence>
<sequence>MKFELPQLIDSFGRIHNNLRISVTDRCNIRCVYCMPEKVEFLPREQLLSYEEIVRFVRVAVPLGIDKIRLTGGEPLLRKDVDVLVRKLVEIEGIVDVGLTTNGMLLAPVAQRLWDSGLRRINVSLDTLDPDRFLRLSRRKGLEPTIEGILAAKAAGFDPVKINAVIIRGFNEEDVAPLGRFAREHGLEMRFIEYMPLDAGHLWEREKVVFAAEVLETLAREVGPLAPAPNQDPRAPAVDYDYLDGKGRVGMIASVSRPFCMSCNRIRLTSDGKLRNCLFALDETDVRGLLRSNAPDAEIARALVESVAAKWEGHEINTARFIQPERAMHSIGG</sequence>
<evidence type="ECO:0000256" key="9">
    <source>
        <dbReference type="ARBA" id="ARBA00023150"/>
    </source>
</evidence>
<dbReference type="Pfam" id="PF06463">
    <property type="entry name" value="Mob_synth_C"/>
    <property type="match status" value="1"/>
</dbReference>
<dbReference type="GO" id="GO:0061799">
    <property type="term" value="F:cyclic pyranopterin monophosphate synthase activity"/>
    <property type="evidence" value="ECO:0007669"/>
    <property type="project" value="TreeGrafter"/>
</dbReference>
<feature type="binding site" evidence="12">
    <location>
        <position position="20"/>
    </location>
    <ligand>
        <name>GTP</name>
        <dbReference type="ChEBI" id="CHEBI:37565"/>
    </ligand>
</feature>
<evidence type="ECO:0000256" key="4">
    <source>
        <dbReference type="ARBA" id="ARBA00022723"/>
    </source>
</evidence>
<keyword evidence="2 12" id="KW-0004">4Fe-4S</keyword>
<dbReference type="EC" id="4.1.99.22" evidence="1 12"/>
<protein>
    <recommendedName>
        <fullName evidence="1 12">GTP 3',8-cyclase</fullName>
        <ecNumber evidence="1 12">4.1.99.22</ecNumber>
    </recommendedName>
    <alternativeName>
        <fullName evidence="12">Molybdenum cofactor biosynthesis protein A</fullName>
    </alternativeName>
</protein>
<dbReference type="GO" id="GO:1904047">
    <property type="term" value="F:S-adenosyl-L-methionine binding"/>
    <property type="evidence" value="ECO:0007669"/>
    <property type="project" value="UniProtKB-UniRule"/>
</dbReference>
<dbReference type="GO" id="GO:0005525">
    <property type="term" value="F:GTP binding"/>
    <property type="evidence" value="ECO:0007669"/>
    <property type="project" value="UniProtKB-UniRule"/>
</dbReference>
<keyword evidence="8 12" id="KW-0342">GTP-binding</keyword>
<comment type="function">
    <text evidence="12">Catalyzes the cyclization of GTP to (8S)-3',8-cyclo-7,8-dihydroguanosine 5'-triphosphate.</text>
</comment>
<feature type="binding site" evidence="12">
    <location>
        <position position="277"/>
    </location>
    <ligand>
        <name>[4Fe-4S] cluster</name>
        <dbReference type="ChEBI" id="CHEBI:49883"/>
        <label>2</label>
        <note>4Fe-4S-substrate</note>
    </ligand>
</feature>
<dbReference type="UniPathway" id="UPA00344"/>
<name>A0A1U7CLE5_9BACT</name>
<dbReference type="PANTHER" id="PTHR22960:SF0">
    <property type="entry name" value="MOLYBDENUM COFACTOR BIOSYNTHESIS PROTEIN 1"/>
    <property type="match status" value="1"/>
</dbReference>
<comment type="cofactor">
    <cofactor evidence="12">
        <name>[4Fe-4S] cluster</name>
        <dbReference type="ChEBI" id="CHEBI:49883"/>
    </cofactor>
    <text evidence="12">Binds 2 [4Fe-4S] clusters. Binds 1 [4Fe-4S] cluster coordinated with 3 cysteines and an exchangeable S-adenosyl-L-methionine and 1 [4Fe-4S] cluster coordinated with 3 cysteines and the GTP-derived substrate.</text>
</comment>
<dbReference type="SFLD" id="SFLDG01383">
    <property type="entry name" value="cyclic_pyranopterin_phosphate"/>
    <property type="match status" value="1"/>
</dbReference>
<keyword evidence="7 12" id="KW-0411">Iron-sulfur</keyword>
<keyword evidence="9 12" id="KW-0501">Molybdenum cofactor biosynthesis</keyword>
<dbReference type="Gene3D" id="3.20.20.70">
    <property type="entry name" value="Aldolase class I"/>
    <property type="match status" value="1"/>
</dbReference>
<dbReference type="CDD" id="cd01335">
    <property type="entry name" value="Radical_SAM"/>
    <property type="match status" value="1"/>
</dbReference>
<dbReference type="GO" id="GO:0061798">
    <property type="term" value="F:GTP 3',8'-cyclase activity"/>
    <property type="evidence" value="ECO:0007669"/>
    <property type="project" value="UniProtKB-UniRule"/>
</dbReference>